<dbReference type="SFLD" id="SFLDS00003">
    <property type="entry name" value="Haloacid_Dehalogenase"/>
    <property type="match status" value="1"/>
</dbReference>
<accession>B8EPG8</accession>
<dbReference type="RefSeq" id="WP_012590243.1">
    <property type="nucleotide sequence ID" value="NC_011666.1"/>
</dbReference>
<dbReference type="PANTHER" id="PTHR12725:SF117">
    <property type="entry name" value="HALOACID DEHALOGENASE-LIKE HYDROLASE"/>
    <property type="match status" value="1"/>
</dbReference>
<dbReference type="SFLD" id="SFLDG01129">
    <property type="entry name" value="C1.5:_HAD__Beta-PGM__Phosphata"/>
    <property type="match status" value="1"/>
</dbReference>
<dbReference type="AlphaFoldDB" id="B8EPG8"/>
<dbReference type="InterPro" id="IPR006439">
    <property type="entry name" value="HAD-SF_hydro_IA"/>
</dbReference>
<dbReference type="eggNOG" id="COG1011">
    <property type="taxonomic scope" value="Bacteria"/>
</dbReference>
<dbReference type="InterPro" id="IPR036412">
    <property type="entry name" value="HAD-like_sf"/>
</dbReference>
<dbReference type="InterPro" id="IPR010237">
    <property type="entry name" value="Pyr-5-nucltdase"/>
</dbReference>
<dbReference type="SFLD" id="SFLDG01132">
    <property type="entry name" value="C1.5.3:_5'-Nucleotidase_Like"/>
    <property type="match status" value="1"/>
</dbReference>
<dbReference type="EMBL" id="CP001280">
    <property type="protein sequence ID" value="ACK50173.1"/>
    <property type="molecule type" value="Genomic_DNA"/>
</dbReference>
<dbReference type="HOGENOM" id="CLU_059493_2_1_5"/>
<keyword evidence="2" id="KW-1185">Reference proteome</keyword>
<proteinExistence type="predicted"/>
<dbReference type="SUPFAM" id="SSF56784">
    <property type="entry name" value="HAD-like"/>
    <property type="match status" value="1"/>
</dbReference>
<dbReference type="NCBIfam" id="TIGR01509">
    <property type="entry name" value="HAD-SF-IA-v3"/>
    <property type="match status" value="1"/>
</dbReference>
<dbReference type="Gene3D" id="3.40.50.1000">
    <property type="entry name" value="HAD superfamily/HAD-like"/>
    <property type="match status" value="1"/>
</dbReference>
<dbReference type="Gene3D" id="1.10.150.450">
    <property type="match status" value="1"/>
</dbReference>
<dbReference type="PANTHER" id="PTHR12725">
    <property type="entry name" value="HALOACID DEHALOGENASE-LIKE HYDROLASE"/>
    <property type="match status" value="1"/>
</dbReference>
<dbReference type="Pfam" id="PF00702">
    <property type="entry name" value="Hydrolase"/>
    <property type="match status" value="1"/>
</dbReference>
<evidence type="ECO:0000313" key="1">
    <source>
        <dbReference type="EMBL" id="ACK50173.1"/>
    </source>
</evidence>
<reference evidence="1 2" key="1">
    <citation type="journal article" date="2010" name="J. Bacteriol.">
        <title>Complete genome sequence of the aerobic facultative methanotroph Methylocella silvestris BL2.</title>
        <authorList>
            <person name="Chen Y."/>
            <person name="Crombie A."/>
            <person name="Rahman M.T."/>
            <person name="Dedysh S.N."/>
            <person name="Liesack W."/>
            <person name="Stott M.B."/>
            <person name="Alam M."/>
            <person name="Theisen A.R."/>
            <person name="Murrell J.C."/>
            <person name="Dunfield P.F."/>
        </authorList>
    </citation>
    <scope>NUCLEOTIDE SEQUENCE [LARGE SCALE GENOMIC DNA]</scope>
    <source>
        <strain evidence="2">DSM 15510 / CIP 108128 / LMG 27833 / NCIMB 13906 / BL2</strain>
    </source>
</reference>
<sequence>MRRRARVADLFAQKDIWVFDLDNTLYPADSDLWPKIDARITLFMSHLFGLDGMSSRALQKYYYERYGTTLRGLMEEHRISAEEFLDFAHDIDRSGLKPNHSLASAILALPGRKLILTNGSRDHALRTAQALGIDEMFEDIFDIVAADFTPKPAAETYERFFDKHGVDPARSVMFEDLARNLIVPHARGMTTALVVPKPGQIDHREAFEMVSEAAPPHIDFITADLEAFLVDIVAGAKPSA</sequence>
<evidence type="ECO:0000313" key="2">
    <source>
        <dbReference type="Proteomes" id="UP000002257"/>
    </source>
</evidence>
<gene>
    <name evidence="1" type="ordered locus">Msil_1204</name>
</gene>
<dbReference type="Proteomes" id="UP000002257">
    <property type="component" value="Chromosome"/>
</dbReference>
<protein>
    <submittedName>
        <fullName evidence="1">Pyrimidine 5'-nucleotidase</fullName>
    </submittedName>
</protein>
<dbReference type="KEGG" id="msl:Msil_1204"/>
<dbReference type="NCBIfam" id="TIGR01993">
    <property type="entry name" value="Pyr-5-nucltdase"/>
    <property type="match status" value="1"/>
</dbReference>
<organism evidence="1 2">
    <name type="scientific">Methylocella silvestris (strain DSM 15510 / CIP 108128 / LMG 27833 / NCIMB 13906 / BL2)</name>
    <dbReference type="NCBI Taxonomy" id="395965"/>
    <lineage>
        <taxon>Bacteria</taxon>
        <taxon>Pseudomonadati</taxon>
        <taxon>Pseudomonadota</taxon>
        <taxon>Alphaproteobacteria</taxon>
        <taxon>Hyphomicrobiales</taxon>
        <taxon>Beijerinckiaceae</taxon>
        <taxon>Methylocella</taxon>
    </lineage>
</organism>
<name>B8EPG8_METSB</name>
<dbReference type="STRING" id="395965.Msil_1204"/>
<dbReference type="InterPro" id="IPR023214">
    <property type="entry name" value="HAD_sf"/>
</dbReference>